<evidence type="ECO:0000313" key="5">
    <source>
        <dbReference type="Proteomes" id="UP000032900"/>
    </source>
</evidence>
<dbReference type="OrthoDB" id="494991at2"/>
<dbReference type="PROSITE" id="PS50977">
    <property type="entry name" value="HTH_TETR_2"/>
    <property type="match status" value="1"/>
</dbReference>
<keyword evidence="1 2" id="KW-0238">DNA-binding</keyword>
<name>A0A0E9LS53_9BACT</name>
<dbReference type="Gene3D" id="1.10.357.10">
    <property type="entry name" value="Tetracycline Repressor, domain 2"/>
    <property type="match status" value="1"/>
</dbReference>
<dbReference type="GO" id="GO:0003677">
    <property type="term" value="F:DNA binding"/>
    <property type="evidence" value="ECO:0007669"/>
    <property type="project" value="UniProtKB-UniRule"/>
</dbReference>
<comment type="caution">
    <text evidence="4">The sequence shown here is derived from an EMBL/GenBank/DDBJ whole genome shotgun (WGS) entry which is preliminary data.</text>
</comment>
<organism evidence="4 5">
    <name type="scientific">Geofilum rubicundum JCM 15548</name>
    <dbReference type="NCBI Taxonomy" id="1236989"/>
    <lineage>
        <taxon>Bacteria</taxon>
        <taxon>Pseudomonadati</taxon>
        <taxon>Bacteroidota</taxon>
        <taxon>Bacteroidia</taxon>
        <taxon>Marinilabiliales</taxon>
        <taxon>Marinilabiliaceae</taxon>
        <taxon>Geofilum</taxon>
    </lineage>
</organism>
<proteinExistence type="predicted"/>
<evidence type="ECO:0000256" key="1">
    <source>
        <dbReference type="ARBA" id="ARBA00023125"/>
    </source>
</evidence>
<feature type="DNA-binding region" description="H-T-H motif" evidence="2">
    <location>
        <begin position="47"/>
        <end position="66"/>
    </location>
</feature>
<dbReference type="SUPFAM" id="SSF46689">
    <property type="entry name" value="Homeodomain-like"/>
    <property type="match status" value="1"/>
</dbReference>
<dbReference type="InterPro" id="IPR050624">
    <property type="entry name" value="HTH-type_Tx_Regulator"/>
</dbReference>
<dbReference type="PANTHER" id="PTHR43479">
    <property type="entry name" value="ACREF/ENVCD OPERON REPRESSOR-RELATED"/>
    <property type="match status" value="1"/>
</dbReference>
<dbReference type="AlphaFoldDB" id="A0A0E9LS53"/>
<dbReference type="Proteomes" id="UP000032900">
    <property type="component" value="Unassembled WGS sequence"/>
</dbReference>
<dbReference type="InterPro" id="IPR009057">
    <property type="entry name" value="Homeodomain-like_sf"/>
</dbReference>
<dbReference type="InterPro" id="IPR001647">
    <property type="entry name" value="HTH_TetR"/>
</dbReference>
<evidence type="ECO:0000313" key="4">
    <source>
        <dbReference type="EMBL" id="GAO28123.1"/>
    </source>
</evidence>
<protein>
    <submittedName>
        <fullName evidence="4">Transcriptional regulator, TetR family</fullName>
    </submittedName>
</protein>
<dbReference type="STRING" id="1236989.JCM15548_185"/>
<keyword evidence="5" id="KW-1185">Reference proteome</keyword>
<gene>
    <name evidence="4" type="ORF">JCM15548_185</name>
</gene>
<feature type="domain" description="HTH tetR-type" evidence="3">
    <location>
        <begin position="24"/>
        <end position="84"/>
    </location>
</feature>
<dbReference type="EMBL" id="BAZW01000001">
    <property type="protein sequence ID" value="GAO28123.1"/>
    <property type="molecule type" value="Genomic_DNA"/>
</dbReference>
<evidence type="ECO:0000256" key="2">
    <source>
        <dbReference type="PROSITE-ProRule" id="PRU00335"/>
    </source>
</evidence>
<evidence type="ECO:0000259" key="3">
    <source>
        <dbReference type="PROSITE" id="PS50977"/>
    </source>
</evidence>
<dbReference type="Pfam" id="PF00440">
    <property type="entry name" value="TetR_N"/>
    <property type="match status" value="1"/>
</dbReference>
<sequence>MNSVPVLIINPITIHKKMAKVVDESKLLRIKEAAIELIVHKGYGGASISAIARQANVAAGYLYRFYGSKYELVSDLLDDKIKDITGQLEIMMDQCSTIEQVITPLVNYFFELAWHHPHHIRFIYSLINDYRFSILPAQLQRIDQLCRQLLLIGHETREISAAFTAEEIYLMTVIYPVEFINVRFKHLFSEDGLIQADKDRVVRLCMGALKG</sequence>
<reference evidence="4 5" key="1">
    <citation type="journal article" date="2015" name="Microbes Environ.">
        <title>Distribution and evolution of nitrogen fixation genes in the phylum bacteroidetes.</title>
        <authorList>
            <person name="Inoue J."/>
            <person name="Oshima K."/>
            <person name="Suda W."/>
            <person name="Sakamoto M."/>
            <person name="Iino T."/>
            <person name="Noda S."/>
            <person name="Hongoh Y."/>
            <person name="Hattori M."/>
            <person name="Ohkuma M."/>
        </authorList>
    </citation>
    <scope>NUCLEOTIDE SEQUENCE [LARGE SCALE GENOMIC DNA]</scope>
    <source>
        <strain evidence="4">JCM 15548</strain>
    </source>
</reference>
<dbReference type="PANTHER" id="PTHR43479:SF11">
    <property type="entry name" value="ACREF_ENVCD OPERON REPRESSOR-RELATED"/>
    <property type="match status" value="1"/>
</dbReference>
<dbReference type="PRINTS" id="PR00455">
    <property type="entry name" value="HTHTETR"/>
</dbReference>
<accession>A0A0E9LS53</accession>